<comment type="caution">
    <text evidence="2">The sequence shown here is derived from an EMBL/GenBank/DDBJ whole genome shotgun (WGS) entry which is preliminary data.</text>
</comment>
<accession>A0ABN9BK10</accession>
<sequence length="126" mass="13691">MAGVAAVTQQGEGHGSSPYDGKWSKTMIGYGSEDNHFVVELTYNYGIGEYCLGNDFLGLTLQSSQAVANAKQLNWPLSEVTPGVFETEAPGGYKFYLEDKAQPSTDPVQKSHPCRIQLKEVNCLLA</sequence>
<dbReference type="PANTHER" id="PTHR46466">
    <property type="entry name" value="GLYOXALASE DOMAIN-CONTAINING PROTEIN 4"/>
    <property type="match status" value="1"/>
</dbReference>
<dbReference type="EMBL" id="CATNWA010004505">
    <property type="protein sequence ID" value="CAI9547985.1"/>
    <property type="molecule type" value="Genomic_DNA"/>
</dbReference>
<dbReference type="Gene3D" id="3.10.180.10">
    <property type="entry name" value="2,3-Dihydroxybiphenyl 1,2-Dioxygenase, domain 1"/>
    <property type="match status" value="1"/>
</dbReference>
<protein>
    <recommendedName>
        <fullName evidence="1">Glyoxalase domain-containing protein</fullName>
    </recommendedName>
</protein>
<dbReference type="Proteomes" id="UP001162483">
    <property type="component" value="Unassembled WGS sequence"/>
</dbReference>
<keyword evidence="3" id="KW-1185">Reference proteome</keyword>
<organism evidence="2 3">
    <name type="scientific">Staurois parvus</name>
    <dbReference type="NCBI Taxonomy" id="386267"/>
    <lineage>
        <taxon>Eukaryota</taxon>
        <taxon>Metazoa</taxon>
        <taxon>Chordata</taxon>
        <taxon>Craniata</taxon>
        <taxon>Vertebrata</taxon>
        <taxon>Euteleostomi</taxon>
        <taxon>Amphibia</taxon>
        <taxon>Batrachia</taxon>
        <taxon>Anura</taxon>
        <taxon>Neobatrachia</taxon>
        <taxon>Ranoidea</taxon>
        <taxon>Ranidae</taxon>
        <taxon>Staurois</taxon>
    </lineage>
</organism>
<reference evidence="2" key="1">
    <citation type="submission" date="2023-05" db="EMBL/GenBank/DDBJ databases">
        <authorList>
            <person name="Stuckert A."/>
        </authorList>
    </citation>
    <scope>NUCLEOTIDE SEQUENCE</scope>
</reference>
<dbReference type="InterPro" id="IPR029068">
    <property type="entry name" value="Glyas_Bleomycin-R_OHBP_Dase"/>
</dbReference>
<evidence type="ECO:0000259" key="1">
    <source>
        <dbReference type="Pfam" id="PF21207"/>
    </source>
</evidence>
<feature type="domain" description="Glyoxalase" evidence="1">
    <location>
        <begin position="58"/>
        <end position="99"/>
    </location>
</feature>
<gene>
    <name evidence="2" type="ORF">SPARVUS_LOCUS3079418</name>
</gene>
<proteinExistence type="predicted"/>
<evidence type="ECO:0000313" key="2">
    <source>
        <dbReference type="EMBL" id="CAI9547985.1"/>
    </source>
</evidence>
<name>A0ABN9BK10_9NEOB</name>
<evidence type="ECO:0000313" key="3">
    <source>
        <dbReference type="Proteomes" id="UP001162483"/>
    </source>
</evidence>
<dbReference type="InterPro" id="IPR043193">
    <property type="entry name" value="GLOD4"/>
</dbReference>
<dbReference type="InterPro" id="IPR059155">
    <property type="entry name" value="GLOD4_dom"/>
</dbReference>
<dbReference type="Pfam" id="PF21207">
    <property type="entry name" value="GLOD4_N"/>
    <property type="match status" value="1"/>
</dbReference>
<dbReference type="PANTHER" id="PTHR46466:SF1">
    <property type="entry name" value="GLYOXALASE DOMAIN-CONTAINING PROTEIN 4"/>
    <property type="match status" value="1"/>
</dbReference>